<protein>
    <submittedName>
        <fullName evidence="2">DUF559 domain-containing protein</fullName>
    </submittedName>
</protein>
<reference evidence="2 3" key="1">
    <citation type="submission" date="2024-03" db="EMBL/GenBank/DDBJ databases">
        <title>Draft genome sequence of Klenkia sp. LSe6-5.</title>
        <authorList>
            <person name="Duangmal K."/>
            <person name="Chantavorakit T."/>
        </authorList>
    </citation>
    <scope>NUCLEOTIDE SEQUENCE [LARGE SCALE GENOMIC DNA]</scope>
    <source>
        <strain evidence="2 3">LSe6-5</strain>
    </source>
</reference>
<dbReference type="Gene3D" id="3.40.960.10">
    <property type="entry name" value="VSR Endonuclease"/>
    <property type="match status" value="1"/>
</dbReference>
<keyword evidence="3" id="KW-1185">Reference proteome</keyword>
<dbReference type="EMBL" id="JBAPLU010000002">
    <property type="protein sequence ID" value="MEI4270783.1"/>
    <property type="molecule type" value="Genomic_DNA"/>
</dbReference>
<evidence type="ECO:0000313" key="2">
    <source>
        <dbReference type="EMBL" id="MEI4270783.1"/>
    </source>
</evidence>
<sequence>MQKPWSDVVSSILASQDGLATRQDLLRHVPRTVVDGMVERGQLLRVFPHVYTARGNPAAGDRRLRAALLSVGPHAALSHRTALAVRGLVEHAGAVHVVVDHRRRQAGSHDLQVHRRQGFADDPDAVETVRGLRVTALADSLVDAWPGLPRPVRRPVLLDAVRRTALAPECLGAAARRRPNIGGHRALARTIALVGDGVTSELEALGVEQVFRHRSLPRSRGQLPVLCSDGVTRRLDRAWQEAMLAVELDGAAFHTSPEDRQRDLHRDAVLASMGWLVLRFTYAEVLRDPEGVRAKVLAVYRIRVAQLRTAA</sequence>
<comment type="caution">
    <text evidence="2">The sequence shown here is derived from an EMBL/GenBank/DDBJ whole genome shotgun (WGS) entry which is preliminary data.</text>
</comment>
<feature type="domain" description="Restriction endonuclease type II-like" evidence="1">
    <location>
        <begin position="240"/>
        <end position="297"/>
    </location>
</feature>
<gene>
    <name evidence="2" type="ORF">TEK04_03515</name>
</gene>
<proteinExistence type="predicted"/>
<dbReference type="SUPFAM" id="SSF52980">
    <property type="entry name" value="Restriction endonuclease-like"/>
    <property type="match status" value="1"/>
</dbReference>
<accession>A0ABU8DSF4</accession>
<name>A0ABU8DSF4_9ACTN</name>
<dbReference type="InterPro" id="IPR011335">
    <property type="entry name" value="Restrct_endonuc-II-like"/>
</dbReference>
<dbReference type="InterPro" id="IPR049468">
    <property type="entry name" value="Restrct_endonuc-II-like_dom"/>
</dbReference>
<evidence type="ECO:0000259" key="1">
    <source>
        <dbReference type="Pfam" id="PF18741"/>
    </source>
</evidence>
<evidence type="ECO:0000313" key="3">
    <source>
        <dbReference type="Proteomes" id="UP001361570"/>
    </source>
</evidence>
<dbReference type="RefSeq" id="WP_336402921.1">
    <property type="nucleotide sequence ID" value="NZ_JBAPLU010000002.1"/>
</dbReference>
<dbReference type="Pfam" id="PF18741">
    <property type="entry name" value="MTES_1575"/>
    <property type="match status" value="1"/>
</dbReference>
<organism evidence="2 3">
    <name type="scientific">Klenkia sesuvii</name>
    <dbReference type="NCBI Taxonomy" id="3103137"/>
    <lineage>
        <taxon>Bacteria</taxon>
        <taxon>Bacillati</taxon>
        <taxon>Actinomycetota</taxon>
        <taxon>Actinomycetes</taxon>
        <taxon>Geodermatophilales</taxon>
        <taxon>Geodermatophilaceae</taxon>
        <taxon>Klenkia</taxon>
    </lineage>
</organism>
<dbReference type="Proteomes" id="UP001361570">
    <property type="component" value="Unassembled WGS sequence"/>
</dbReference>